<organism evidence="1 2">
    <name type="scientific">Secundilactobacillus malefermentans</name>
    <dbReference type="NCBI Taxonomy" id="176292"/>
    <lineage>
        <taxon>Bacteria</taxon>
        <taxon>Bacillati</taxon>
        <taxon>Bacillota</taxon>
        <taxon>Bacilli</taxon>
        <taxon>Lactobacillales</taxon>
        <taxon>Lactobacillaceae</taxon>
        <taxon>Secundilactobacillus</taxon>
    </lineage>
</organism>
<dbReference type="STRING" id="1122149.FD44_GL001486"/>
<protein>
    <recommendedName>
        <fullName evidence="3">Arsenical resistance operon trans-acting repressor ArsD</fullName>
    </recommendedName>
</protein>
<proteinExistence type="predicted"/>
<dbReference type="OrthoDB" id="9801358at2"/>
<dbReference type="RefSeq" id="WP_010620209.1">
    <property type="nucleotide sequence ID" value="NZ_CP042371.1"/>
</dbReference>
<dbReference type="EMBL" id="PUFO01000066">
    <property type="protein sequence ID" value="TDG75452.1"/>
    <property type="molecule type" value="Genomic_DNA"/>
</dbReference>
<evidence type="ECO:0000313" key="1">
    <source>
        <dbReference type="EMBL" id="TDG75452.1"/>
    </source>
</evidence>
<evidence type="ECO:0000313" key="2">
    <source>
        <dbReference type="Proteomes" id="UP000294854"/>
    </source>
</evidence>
<dbReference type="GO" id="GO:0045892">
    <property type="term" value="P:negative regulation of DNA-templated transcription"/>
    <property type="evidence" value="ECO:0007669"/>
    <property type="project" value="InterPro"/>
</dbReference>
<sequence length="109" mass="11857">MKKIELFEPAMCCATGVCGPSVNQDLLRITSAFEALNEDAGIEARRYNLSQNPKIFTQRPEILAEIQINADSALPITEIDGEIVKTGSYPTTAELSDYTGLAFTSTNRG</sequence>
<dbReference type="Gene3D" id="3.40.30.10">
    <property type="entry name" value="Glutaredoxin"/>
    <property type="match status" value="1"/>
</dbReference>
<accession>A0A4R5NL96</accession>
<dbReference type="GO" id="GO:0003677">
    <property type="term" value="F:DNA binding"/>
    <property type="evidence" value="ECO:0007669"/>
    <property type="project" value="InterPro"/>
</dbReference>
<evidence type="ECO:0008006" key="3">
    <source>
        <dbReference type="Google" id="ProtNLM"/>
    </source>
</evidence>
<dbReference type="InterPro" id="IPR010712">
    <property type="entry name" value="Arsenical-R_ArsD"/>
</dbReference>
<keyword evidence="2" id="KW-1185">Reference proteome</keyword>
<dbReference type="NCBIfam" id="NF033727">
    <property type="entry name" value="chaperon_ArsD"/>
    <property type="match status" value="1"/>
</dbReference>
<reference evidence="1 2" key="1">
    <citation type="journal article" date="2019" name="Appl. Microbiol. Biotechnol.">
        <title>Uncovering carbohydrate metabolism through a genotype-phenotype association study of 56 lactic acid bacteria genomes.</title>
        <authorList>
            <person name="Buron-Moles G."/>
            <person name="Chailyan A."/>
            <person name="Dolejs I."/>
            <person name="Forster J."/>
            <person name="Miks M.H."/>
        </authorList>
    </citation>
    <scope>NUCLEOTIDE SEQUENCE [LARGE SCALE GENOMIC DNA]</scope>
    <source>
        <strain evidence="1 2">ATCC 49373</strain>
    </source>
</reference>
<dbReference type="Pfam" id="PF06953">
    <property type="entry name" value="ArsD"/>
    <property type="match status" value="1"/>
</dbReference>
<dbReference type="AlphaFoldDB" id="A0A4R5NL96"/>
<comment type="caution">
    <text evidence="1">The sequence shown here is derived from an EMBL/GenBank/DDBJ whole genome shotgun (WGS) entry which is preliminary data.</text>
</comment>
<dbReference type="GO" id="GO:0046685">
    <property type="term" value="P:response to arsenic-containing substance"/>
    <property type="evidence" value="ECO:0007669"/>
    <property type="project" value="InterPro"/>
</dbReference>
<dbReference type="Proteomes" id="UP000294854">
    <property type="component" value="Unassembled WGS sequence"/>
</dbReference>
<gene>
    <name evidence="1" type="ORF">C5L31_000326</name>
</gene>
<name>A0A4R5NL96_9LACO</name>